<evidence type="ECO:0000256" key="1">
    <source>
        <dbReference type="ARBA" id="ARBA00004167"/>
    </source>
</evidence>
<dbReference type="EMBL" id="JAZDWU010000011">
    <property type="protein sequence ID" value="KAK9986349.1"/>
    <property type="molecule type" value="Genomic_DNA"/>
</dbReference>
<evidence type="ECO:0000256" key="4">
    <source>
        <dbReference type="ARBA" id="ARBA00023136"/>
    </source>
</evidence>
<gene>
    <name evidence="7" type="ORF">SO802_031300</name>
</gene>
<keyword evidence="2 5" id="KW-0812">Transmembrane</keyword>
<proteinExistence type="predicted"/>
<keyword evidence="4 5" id="KW-0472">Membrane</keyword>
<keyword evidence="8" id="KW-1185">Reference proteome</keyword>
<accession>A0AAW2BK07</accession>
<reference evidence="7 8" key="1">
    <citation type="submission" date="2024-01" db="EMBL/GenBank/DDBJ databases">
        <title>A telomere-to-telomere, gap-free genome of sweet tea (Lithocarpus litseifolius).</title>
        <authorList>
            <person name="Zhou J."/>
        </authorList>
    </citation>
    <scope>NUCLEOTIDE SEQUENCE [LARGE SCALE GENOMIC DNA]</scope>
    <source>
        <strain evidence="7">Zhou-2022a</strain>
        <tissue evidence="7">Leaf</tissue>
    </source>
</reference>
<dbReference type="Gene3D" id="2.60.40.1820">
    <property type="match status" value="1"/>
</dbReference>
<evidence type="ECO:0000259" key="6">
    <source>
        <dbReference type="Pfam" id="PF03168"/>
    </source>
</evidence>
<evidence type="ECO:0000313" key="7">
    <source>
        <dbReference type="EMBL" id="KAK9986349.1"/>
    </source>
</evidence>
<keyword evidence="3 5" id="KW-1133">Transmembrane helix</keyword>
<evidence type="ECO:0000313" key="8">
    <source>
        <dbReference type="Proteomes" id="UP001459277"/>
    </source>
</evidence>
<dbReference type="PANTHER" id="PTHR31234">
    <property type="entry name" value="LATE EMBRYOGENESIS ABUNDANT (LEA) HYDROXYPROLINE-RICH GLYCOPROTEIN FAMILY"/>
    <property type="match status" value="1"/>
</dbReference>
<evidence type="ECO:0000256" key="5">
    <source>
        <dbReference type="SAM" id="Phobius"/>
    </source>
</evidence>
<feature type="domain" description="Late embryogenesis abundant protein LEA-2 subgroup" evidence="6">
    <location>
        <begin position="112"/>
        <end position="205"/>
    </location>
</feature>
<evidence type="ECO:0000256" key="2">
    <source>
        <dbReference type="ARBA" id="ARBA00022692"/>
    </source>
</evidence>
<dbReference type="GO" id="GO:0098542">
    <property type="term" value="P:defense response to other organism"/>
    <property type="evidence" value="ECO:0007669"/>
    <property type="project" value="InterPro"/>
</dbReference>
<evidence type="ECO:0000256" key="3">
    <source>
        <dbReference type="ARBA" id="ARBA00022989"/>
    </source>
</evidence>
<dbReference type="InterPro" id="IPR044839">
    <property type="entry name" value="NDR1-like"/>
</dbReference>
<comment type="subcellular location">
    <subcellularLocation>
        <location evidence="1">Membrane</location>
        <topology evidence="1">Single-pass membrane protein</topology>
    </subcellularLocation>
</comment>
<comment type="caution">
    <text evidence="7">The sequence shown here is derived from an EMBL/GenBank/DDBJ whole genome shotgun (WGS) entry which is preliminary data.</text>
</comment>
<dbReference type="AlphaFoldDB" id="A0AAW2BK07"/>
<feature type="transmembrane region" description="Helical" evidence="5">
    <location>
        <begin position="49"/>
        <end position="74"/>
    </location>
</feature>
<dbReference type="Pfam" id="PF03168">
    <property type="entry name" value="LEA_2"/>
    <property type="match status" value="1"/>
</dbReference>
<name>A0AAW2BK07_9ROSI</name>
<dbReference type="InterPro" id="IPR004864">
    <property type="entry name" value="LEA_2"/>
</dbReference>
<dbReference type="PANTHER" id="PTHR31234:SF65">
    <property type="entry name" value="LATE EMBRYOGENESIS ABUNDANT PROTEIN, LEA_2 SUBGROUP"/>
    <property type="match status" value="1"/>
</dbReference>
<organism evidence="7 8">
    <name type="scientific">Lithocarpus litseifolius</name>
    <dbReference type="NCBI Taxonomy" id="425828"/>
    <lineage>
        <taxon>Eukaryota</taxon>
        <taxon>Viridiplantae</taxon>
        <taxon>Streptophyta</taxon>
        <taxon>Embryophyta</taxon>
        <taxon>Tracheophyta</taxon>
        <taxon>Spermatophyta</taxon>
        <taxon>Magnoliopsida</taxon>
        <taxon>eudicotyledons</taxon>
        <taxon>Gunneridae</taxon>
        <taxon>Pentapetalae</taxon>
        <taxon>rosids</taxon>
        <taxon>fabids</taxon>
        <taxon>Fagales</taxon>
        <taxon>Fagaceae</taxon>
        <taxon>Lithocarpus</taxon>
    </lineage>
</organism>
<protein>
    <recommendedName>
        <fullName evidence="6">Late embryogenesis abundant protein LEA-2 subgroup domain-containing protein</fullName>
    </recommendedName>
</protein>
<sequence>MYQKMKENKNQHDLNQNQYQVHDQDQEQDQNHIHIPPSDMKRKRKRRCLMALGIPLILIFLLFIIILILALTVFKTKSPNTKLVSASLDGVAPSVSLPAAQIDLNLTIDLKILVKNPNHVSFKHGQGKSFLLYRGNQVGEADIYPGKIPATGSTTLSCRLTLEADELASNLASFITDVIGGQLVMQANTRIPGRINFLGIFKKHVVVVSECHLQIAVLDMNITDNACKDKTKL</sequence>
<dbReference type="GO" id="GO:0016020">
    <property type="term" value="C:membrane"/>
    <property type="evidence" value="ECO:0007669"/>
    <property type="project" value="UniProtKB-SubCell"/>
</dbReference>
<dbReference type="SUPFAM" id="SSF117070">
    <property type="entry name" value="LEA14-like"/>
    <property type="match status" value="1"/>
</dbReference>
<dbReference type="Proteomes" id="UP001459277">
    <property type="component" value="Unassembled WGS sequence"/>
</dbReference>